<gene>
    <name evidence="1" type="ORF">METZ01_LOCUS396848</name>
</gene>
<feature type="non-terminal residue" evidence="1">
    <location>
        <position position="282"/>
    </location>
</feature>
<dbReference type="AlphaFoldDB" id="A0A382VBX4"/>
<dbReference type="EMBL" id="UINC01150773">
    <property type="protein sequence ID" value="SVD43994.1"/>
    <property type="molecule type" value="Genomic_DNA"/>
</dbReference>
<name>A0A382VBX4_9ZZZZ</name>
<reference evidence="1" key="1">
    <citation type="submission" date="2018-05" db="EMBL/GenBank/DDBJ databases">
        <authorList>
            <person name="Lanie J.A."/>
            <person name="Ng W.-L."/>
            <person name="Kazmierczak K.M."/>
            <person name="Andrzejewski T.M."/>
            <person name="Davidsen T.M."/>
            <person name="Wayne K.J."/>
            <person name="Tettelin H."/>
            <person name="Glass J.I."/>
            <person name="Rusch D."/>
            <person name="Podicherti R."/>
            <person name="Tsui H.-C.T."/>
            <person name="Winkler M.E."/>
        </authorList>
    </citation>
    <scope>NUCLEOTIDE SEQUENCE</scope>
</reference>
<accession>A0A382VBX4</accession>
<protein>
    <submittedName>
        <fullName evidence="1">Uncharacterized protein</fullName>
    </submittedName>
</protein>
<sequence length="282" mass="29957">MTQLETHMRGQSGADDVILINSITGTDTTLTHVTNLRESGENSFNWDTKTTSFAISGTPTEFDIFIAGSMDPFTTHGAAPVYVNGQVDSVASGLGSRSQSAVLSKSPGALRIEGTDPLFSIELSPSSLVASSGDTLEIQLLANSQGTAVDQMAYHLNVPRNHFTVLDIDDNAANGFQVFQDSNGAFQTPSTIAQNDTTTGDAQWLKLNFVEFSLQGELVGRVASPFDSSQVAASFKLLVNNYSGGAPLDTVLQWSVEPGRKAAFYRGTSEIAAPAREGKVIL</sequence>
<organism evidence="1">
    <name type="scientific">marine metagenome</name>
    <dbReference type="NCBI Taxonomy" id="408172"/>
    <lineage>
        <taxon>unclassified sequences</taxon>
        <taxon>metagenomes</taxon>
        <taxon>ecological metagenomes</taxon>
    </lineage>
</organism>
<evidence type="ECO:0000313" key="1">
    <source>
        <dbReference type="EMBL" id="SVD43994.1"/>
    </source>
</evidence>
<proteinExistence type="predicted"/>